<protein>
    <recommendedName>
        <fullName evidence="3">DED domain-containing protein</fullName>
    </recommendedName>
</protein>
<feature type="region of interest" description="Disordered" evidence="2">
    <location>
        <begin position="463"/>
        <end position="494"/>
    </location>
</feature>
<dbReference type="Pfam" id="PF01335">
    <property type="entry name" value="DED"/>
    <property type="match status" value="1"/>
</dbReference>
<evidence type="ECO:0000313" key="4">
    <source>
        <dbReference type="EMBL" id="OWF51104.1"/>
    </source>
</evidence>
<feature type="region of interest" description="Disordered" evidence="2">
    <location>
        <begin position="578"/>
        <end position="641"/>
    </location>
</feature>
<feature type="compositionally biased region" description="Low complexity" evidence="2">
    <location>
        <begin position="36"/>
        <end position="50"/>
    </location>
</feature>
<dbReference type="InterPro" id="IPR001875">
    <property type="entry name" value="DED_dom"/>
</dbReference>
<dbReference type="Proteomes" id="UP000242188">
    <property type="component" value="Unassembled WGS sequence"/>
</dbReference>
<feature type="domain" description="DED" evidence="3">
    <location>
        <begin position="75"/>
        <end position="155"/>
    </location>
</feature>
<evidence type="ECO:0000259" key="3">
    <source>
        <dbReference type="PROSITE" id="PS50168"/>
    </source>
</evidence>
<reference evidence="4 5" key="1">
    <citation type="journal article" date="2017" name="Nat. Ecol. Evol.">
        <title>Scallop genome provides insights into evolution of bilaterian karyotype and development.</title>
        <authorList>
            <person name="Wang S."/>
            <person name="Zhang J."/>
            <person name="Jiao W."/>
            <person name="Li J."/>
            <person name="Xun X."/>
            <person name="Sun Y."/>
            <person name="Guo X."/>
            <person name="Huan P."/>
            <person name="Dong B."/>
            <person name="Zhang L."/>
            <person name="Hu X."/>
            <person name="Sun X."/>
            <person name="Wang J."/>
            <person name="Zhao C."/>
            <person name="Wang Y."/>
            <person name="Wang D."/>
            <person name="Huang X."/>
            <person name="Wang R."/>
            <person name="Lv J."/>
            <person name="Li Y."/>
            <person name="Zhang Z."/>
            <person name="Liu B."/>
            <person name="Lu W."/>
            <person name="Hui Y."/>
            <person name="Liang J."/>
            <person name="Zhou Z."/>
            <person name="Hou R."/>
            <person name="Li X."/>
            <person name="Liu Y."/>
            <person name="Li H."/>
            <person name="Ning X."/>
            <person name="Lin Y."/>
            <person name="Zhao L."/>
            <person name="Xing Q."/>
            <person name="Dou J."/>
            <person name="Li Y."/>
            <person name="Mao J."/>
            <person name="Guo H."/>
            <person name="Dou H."/>
            <person name="Li T."/>
            <person name="Mu C."/>
            <person name="Jiang W."/>
            <person name="Fu Q."/>
            <person name="Fu X."/>
            <person name="Miao Y."/>
            <person name="Liu J."/>
            <person name="Yu Q."/>
            <person name="Li R."/>
            <person name="Liao H."/>
            <person name="Li X."/>
            <person name="Kong Y."/>
            <person name="Jiang Z."/>
            <person name="Chourrout D."/>
            <person name="Li R."/>
            <person name="Bao Z."/>
        </authorList>
    </citation>
    <scope>NUCLEOTIDE SEQUENCE [LARGE SCALE GENOMIC DNA]</scope>
    <source>
        <strain evidence="4 5">PY_sf001</strain>
    </source>
</reference>
<dbReference type="EMBL" id="NEDP02002351">
    <property type="protein sequence ID" value="OWF51104.1"/>
    <property type="molecule type" value="Genomic_DNA"/>
</dbReference>
<organism evidence="4 5">
    <name type="scientific">Mizuhopecten yessoensis</name>
    <name type="common">Japanese scallop</name>
    <name type="synonym">Patinopecten yessoensis</name>
    <dbReference type="NCBI Taxonomy" id="6573"/>
    <lineage>
        <taxon>Eukaryota</taxon>
        <taxon>Metazoa</taxon>
        <taxon>Spiralia</taxon>
        <taxon>Lophotrochozoa</taxon>
        <taxon>Mollusca</taxon>
        <taxon>Bivalvia</taxon>
        <taxon>Autobranchia</taxon>
        <taxon>Pteriomorphia</taxon>
        <taxon>Pectinida</taxon>
        <taxon>Pectinoidea</taxon>
        <taxon>Pectinidae</taxon>
        <taxon>Mizuhopecten</taxon>
    </lineage>
</organism>
<dbReference type="GO" id="GO:0006915">
    <property type="term" value="P:apoptotic process"/>
    <property type="evidence" value="ECO:0007669"/>
    <property type="project" value="UniProtKB-KW"/>
</dbReference>
<sequence>MASGGFPDPGRPGDDRPGDTPLIPAPDSASSDDPDNQTSQDSDQSFDTSSGLETSRVHVGSSLSPVLMPASIDWKLKVFLMNIARNIDEEDLDDMKFLMKGECGMGKRALSEIKTVKQFFNHMMEIDFVNNNNLLQLQNLLWHLGRKDLHIKFVEFARDYKTSPLHFFIPNREPRNGYVYADFHIGGSLETTSRQELEILRTEIAELMCVPPKFIFIKGLEPLHSLIVTLMVPAKAAFALFELSEVEKSILQSLRIDSFGVGDKRVVLANFKFEKAASLSEKDEIQRILKKKELLTSELDKSQARLIERGKKLSSSEEELAEVKITSDQLKLANDHAMMILATLVYQDLAHNSSPTDSLSRLSILTYFKFCLNKFQIQYPEAADHVGDLLDANALVVRKTERDLHKNYVERLQIHQLALEYRCQTVQPVYTLSDHLFQRPSEAVRRQFINTKTQQQLFRSFTHAQTPGNQHKTTTSRKKLFDRRTDRPVPSTHPYHSALKEISLKLKETQKEKLLGNLRFNKVEECEVAKQPEKFLQLLFEKELGAIPADPCEHVLKKLRLTGDQDLQVSANKLLSKRKGDLNKDADNSSSSGLNVLGRRRPDQSSDTDQSPHVAKQMEQREDKSGVSDSKKTPNLFSKTMFKPGKRDIRDVIAGAATPGDDGSQHTSELDIRGVHKSASESALRRLDSNDEMHEKLNKLLSEIEWVKIMLQNQAMHQSPVGMGAKWFPATPTEF</sequence>
<dbReference type="AlphaFoldDB" id="A0A210QQW1"/>
<feature type="compositionally biased region" description="Basic and acidic residues" evidence="2">
    <location>
        <begin position="616"/>
        <end position="632"/>
    </location>
</feature>
<proteinExistence type="predicted"/>
<dbReference type="Gene3D" id="1.10.533.10">
    <property type="entry name" value="Death Domain, Fas"/>
    <property type="match status" value="1"/>
</dbReference>
<evidence type="ECO:0000256" key="2">
    <source>
        <dbReference type="SAM" id="MobiDB-lite"/>
    </source>
</evidence>
<feature type="region of interest" description="Disordered" evidence="2">
    <location>
        <begin position="1"/>
        <end position="53"/>
    </location>
</feature>
<evidence type="ECO:0000256" key="1">
    <source>
        <dbReference type="ARBA" id="ARBA00022703"/>
    </source>
</evidence>
<feature type="compositionally biased region" description="Basic and acidic residues" evidence="2">
    <location>
        <begin position="578"/>
        <end position="587"/>
    </location>
</feature>
<keyword evidence="5" id="KW-1185">Reference proteome</keyword>
<accession>A0A210QQW1</accession>
<dbReference type="GO" id="GO:0042981">
    <property type="term" value="P:regulation of apoptotic process"/>
    <property type="evidence" value="ECO:0007669"/>
    <property type="project" value="InterPro"/>
</dbReference>
<name>A0A210QQW1_MIZYE</name>
<keyword evidence="1" id="KW-0053">Apoptosis</keyword>
<dbReference type="PANTHER" id="PTHR48169">
    <property type="entry name" value="DED DOMAIN-CONTAINING PROTEIN"/>
    <property type="match status" value="1"/>
</dbReference>
<comment type="caution">
    <text evidence="4">The sequence shown here is derived from an EMBL/GenBank/DDBJ whole genome shotgun (WGS) entry which is preliminary data.</text>
</comment>
<dbReference type="InterPro" id="IPR011029">
    <property type="entry name" value="DEATH-like_dom_sf"/>
</dbReference>
<gene>
    <name evidence="4" type="ORF">KP79_PYT16631</name>
</gene>
<feature type="compositionally biased region" description="Polar residues" evidence="2">
    <location>
        <begin position="463"/>
        <end position="473"/>
    </location>
</feature>
<dbReference type="PROSITE" id="PS50168">
    <property type="entry name" value="DED"/>
    <property type="match status" value="1"/>
</dbReference>
<dbReference type="OrthoDB" id="6110800at2759"/>
<dbReference type="SUPFAM" id="SSF47986">
    <property type="entry name" value="DEATH domain"/>
    <property type="match status" value="1"/>
</dbReference>
<evidence type="ECO:0000313" key="5">
    <source>
        <dbReference type="Proteomes" id="UP000242188"/>
    </source>
</evidence>
<dbReference type="PANTHER" id="PTHR48169:SF7">
    <property type="entry name" value="CASPASE 10"/>
    <property type="match status" value="1"/>
</dbReference>